<dbReference type="Proteomes" id="UP000763557">
    <property type="component" value="Unassembled WGS sequence"/>
</dbReference>
<dbReference type="Gene3D" id="2.60.120.620">
    <property type="entry name" value="q2cbj1_9rhob like domain"/>
    <property type="match status" value="1"/>
</dbReference>
<sequence>MREVLDELGVSPEALVPRHREELDELGFCRLDGFIDADTAGQMIGQITRLLAGTRQGGTLHLKGLLDQGSLFDALWLRPELLAAVTHLLGPDFQIRQMHYRAGKPGHGGQALHMDATERAGPGQWRACNAIVALTGFTPTNGATRVVPRSHLDHHFRPPGGHRPHPDEMLLTGPVGTCWLFNSHLWHSGTRNDSTEPRHAVLTAFHRRNSGPTLGSALPSHETVLRLGNAAYLLL</sequence>
<accession>A0ABX2FBA1</accession>
<dbReference type="PANTHER" id="PTHR20883:SF48">
    <property type="entry name" value="ECTOINE DIOXYGENASE"/>
    <property type="match status" value="1"/>
</dbReference>
<proteinExistence type="predicted"/>
<evidence type="ECO:0000313" key="2">
    <source>
        <dbReference type="Proteomes" id="UP000763557"/>
    </source>
</evidence>
<dbReference type="EMBL" id="JAAATY010000021">
    <property type="protein sequence ID" value="NRN68651.1"/>
    <property type="molecule type" value="Genomic_DNA"/>
</dbReference>
<keyword evidence="1" id="KW-0223">Dioxygenase</keyword>
<dbReference type="SUPFAM" id="SSF51197">
    <property type="entry name" value="Clavaminate synthase-like"/>
    <property type="match status" value="1"/>
</dbReference>
<gene>
    <name evidence="1" type="ORF">GC106_58940</name>
</gene>
<dbReference type="PANTHER" id="PTHR20883">
    <property type="entry name" value="PHYTANOYL-COA DIOXYGENASE DOMAIN CONTAINING 1"/>
    <property type="match status" value="1"/>
</dbReference>
<name>A0ABX2FBA1_9PSEU</name>
<dbReference type="RefSeq" id="WP_173138013.1">
    <property type="nucleotide sequence ID" value="NZ_CBCSGW010000078.1"/>
</dbReference>
<dbReference type="Pfam" id="PF05721">
    <property type="entry name" value="PhyH"/>
    <property type="match status" value="1"/>
</dbReference>
<protein>
    <submittedName>
        <fullName evidence="1">Phytanoyl-CoA dioxygenase PhyH</fullName>
    </submittedName>
</protein>
<dbReference type="InterPro" id="IPR008775">
    <property type="entry name" value="Phytyl_CoA_dOase-like"/>
</dbReference>
<comment type="caution">
    <text evidence="1">The sequence shown here is derived from an EMBL/GenBank/DDBJ whole genome shotgun (WGS) entry which is preliminary data.</text>
</comment>
<evidence type="ECO:0000313" key="1">
    <source>
        <dbReference type="EMBL" id="NRN68651.1"/>
    </source>
</evidence>
<organism evidence="1 2">
    <name type="scientific">Kibdelosporangium persicum</name>
    <dbReference type="NCBI Taxonomy" id="2698649"/>
    <lineage>
        <taxon>Bacteria</taxon>
        <taxon>Bacillati</taxon>
        <taxon>Actinomycetota</taxon>
        <taxon>Actinomycetes</taxon>
        <taxon>Pseudonocardiales</taxon>
        <taxon>Pseudonocardiaceae</taxon>
        <taxon>Kibdelosporangium</taxon>
    </lineage>
</organism>
<reference evidence="1 2" key="1">
    <citation type="submission" date="2020-01" db="EMBL/GenBank/DDBJ databases">
        <title>Kibdelosporangium persica a novel Actinomycetes from a hot desert in Iran.</title>
        <authorList>
            <person name="Safaei N."/>
            <person name="Zaburannyi N."/>
            <person name="Mueller R."/>
            <person name="Wink J."/>
        </authorList>
    </citation>
    <scope>NUCLEOTIDE SEQUENCE [LARGE SCALE GENOMIC DNA]</scope>
    <source>
        <strain evidence="1 2">4NS15</strain>
    </source>
</reference>
<keyword evidence="2" id="KW-1185">Reference proteome</keyword>
<dbReference type="GO" id="GO:0051213">
    <property type="term" value="F:dioxygenase activity"/>
    <property type="evidence" value="ECO:0007669"/>
    <property type="project" value="UniProtKB-KW"/>
</dbReference>
<keyword evidence="1" id="KW-0560">Oxidoreductase</keyword>